<protein>
    <submittedName>
        <fullName evidence="1">Uncharacterized protein</fullName>
    </submittedName>
</protein>
<name>A0AAD5XXJ3_9FUNG</name>
<dbReference type="EMBL" id="JADGJW010000100">
    <property type="protein sequence ID" value="KAJ3224226.1"/>
    <property type="molecule type" value="Genomic_DNA"/>
</dbReference>
<keyword evidence="2" id="KW-1185">Reference proteome</keyword>
<sequence length="215" mass="23751">MKYINDTVSSSYSRFKPYLPETICSISEKVGNDLVLLTEDPAKLVPDTVSDALAKGRNKVGETISYGTEKTQKNVEGGINFGKEKVKGGLNYSFNTAKPYLPKKVVSSIENVTNAPLDETIQKTKENSKNLLCSATNLISQKSYQVKETVKNISPSFISTRIDPVTDYITNRSLLQPLFSVFPPHDDTDHPSYAEVAKENLGPLPKGESNEDQKE</sequence>
<dbReference type="Proteomes" id="UP001211065">
    <property type="component" value="Unassembled WGS sequence"/>
</dbReference>
<proteinExistence type="predicted"/>
<reference evidence="1" key="1">
    <citation type="submission" date="2020-05" db="EMBL/GenBank/DDBJ databases">
        <title>Phylogenomic resolution of chytrid fungi.</title>
        <authorList>
            <person name="Stajich J.E."/>
            <person name="Amses K."/>
            <person name="Simmons R."/>
            <person name="Seto K."/>
            <person name="Myers J."/>
            <person name="Bonds A."/>
            <person name="Quandt C.A."/>
            <person name="Barry K."/>
            <person name="Liu P."/>
            <person name="Grigoriev I."/>
            <person name="Longcore J.E."/>
            <person name="James T.Y."/>
        </authorList>
    </citation>
    <scope>NUCLEOTIDE SEQUENCE</scope>
    <source>
        <strain evidence="1">JEL0476</strain>
    </source>
</reference>
<organism evidence="1 2">
    <name type="scientific">Clydaea vesicula</name>
    <dbReference type="NCBI Taxonomy" id="447962"/>
    <lineage>
        <taxon>Eukaryota</taxon>
        <taxon>Fungi</taxon>
        <taxon>Fungi incertae sedis</taxon>
        <taxon>Chytridiomycota</taxon>
        <taxon>Chytridiomycota incertae sedis</taxon>
        <taxon>Chytridiomycetes</taxon>
        <taxon>Lobulomycetales</taxon>
        <taxon>Lobulomycetaceae</taxon>
        <taxon>Clydaea</taxon>
    </lineage>
</organism>
<evidence type="ECO:0000313" key="2">
    <source>
        <dbReference type="Proteomes" id="UP001211065"/>
    </source>
</evidence>
<comment type="caution">
    <text evidence="1">The sequence shown here is derived from an EMBL/GenBank/DDBJ whole genome shotgun (WGS) entry which is preliminary data.</text>
</comment>
<accession>A0AAD5XXJ3</accession>
<gene>
    <name evidence="1" type="ORF">HK099_000087</name>
</gene>
<dbReference type="AlphaFoldDB" id="A0AAD5XXJ3"/>
<evidence type="ECO:0000313" key="1">
    <source>
        <dbReference type="EMBL" id="KAJ3224226.1"/>
    </source>
</evidence>